<reference evidence="2 3" key="1">
    <citation type="submission" date="2024-04" db="EMBL/GenBank/DDBJ databases">
        <authorList>
            <person name="Fracassetti M."/>
        </authorList>
    </citation>
    <scope>NUCLEOTIDE SEQUENCE [LARGE SCALE GENOMIC DNA]</scope>
</reference>
<evidence type="ECO:0000313" key="2">
    <source>
        <dbReference type="EMBL" id="CAL1393813.1"/>
    </source>
</evidence>
<organism evidence="2 3">
    <name type="scientific">Linum trigynum</name>
    <dbReference type="NCBI Taxonomy" id="586398"/>
    <lineage>
        <taxon>Eukaryota</taxon>
        <taxon>Viridiplantae</taxon>
        <taxon>Streptophyta</taxon>
        <taxon>Embryophyta</taxon>
        <taxon>Tracheophyta</taxon>
        <taxon>Spermatophyta</taxon>
        <taxon>Magnoliopsida</taxon>
        <taxon>eudicotyledons</taxon>
        <taxon>Gunneridae</taxon>
        <taxon>Pentapetalae</taxon>
        <taxon>rosids</taxon>
        <taxon>fabids</taxon>
        <taxon>Malpighiales</taxon>
        <taxon>Linaceae</taxon>
        <taxon>Linum</taxon>
    </lineage>
</organism>
<sequence length="75" mass="9072">MLLTMDDVKEKLHFSSTKKKKLTPFEWLLDRHHSHRLGEASPPRKTRKARHREPTQKTHHPFNNNNLNKNPRTRR</sequence>
<proteinExistence type="predicted"/>
<feature type="region of interest" description="Disordered" evidence="1">
    <location>
        <begin position="29"/>
        <end position="75"/>
    </location>
</feature>
<protein>
    <submittedName>
        <fullName evidence="2">Uncharacterized protein</fullName>
    </submittedName>
</protein>
<name>A0AAV2F6C4_9ROSI</name>
<dbReference type="EMBL" id="OZ034819">
    <property type="protein sequence ID" value="CAL1393813.1"/>
    <property type="molecule type" value="Genomic_DNA"/>
</dbReference>
<evidence type="ECO:0000256" key="1">
    <source>
        <dbReference type="SAM" id="MobiDB-lite"/>
    </source>
</evidence>
<dbReference type="Proteomes" id="UP001497516">
    <property type="component" value="Chromosome 6"/>
</dbReference>
<evidence type="ECO:0000313" key="3">
    <source>
        <dbReference type="Proteomes" id="UP001497516"/>
    </source>
</evidence>
<feature type="compositionally biased region" description="Low complexity" evidence="1">
    <location>
        <begin position="63"/>
        <end position="75"/>
    </location>
</feature>
<dbReference type="AlphaFoldDB" id="A0AAV2F6C4"/>
<keyword evidence="3" id="KW-1185">Reference proteome</keyword>
<accession>A0AAV2F6C4</accession>
<gene>
    <name evidence="2" type="ORF">LTRI10_LOCUS34360</name>
</gene>